<dbReference type="AlphaFoldDB" id="A0A0Z8CI25"/>
<organism evidence="1 2">
    <name type="scientific">Streptococcus suis</name>
    <dbReference type="NCBI Taxonomy" id="1307"/>
    <lineage>
        <taxon>Bacteria</taxon>
        <taxon>Bacillati</taxon>
        <taxon>Bacillota</taxon>
        <taxon>Bacilli</taxon>
        <taxon>Lactobacillales</taxon>
        <taxon>Streptococcaceae</taxon>
        <taxon>Streptococcus</taxon>
    </lineage>
</organism>
<dbReference type="Proteomes" id="UP000072530">
    <property type="component" value="Unassembled WGS sequence"/>
</dbReference>
<sequence>MKISNKLIVLRDKKNGYFMSEIKNNPHSLATKAGLVEEIRGALSLPYEYYLKQKSEIKALAKIHDCEIILVDAEYTLTYPNGEEVSKIIPKESNLFDDLMEAFKQL</sequence>
<proteinExistence type="predicted"/>
<protein>
    <submittedName>
        <fullName evidence="1">Phage protein</fullName>
    </submittedName>
</protein>
<accession>A0A0Z8CI25</accession>
<dbReference type="RefSeq" id="WP_044669140.1">
    <property type="nucleotide sequence ID" value="NZ_CEDJ01000003.1"/>
</dbReference>
<reference evidence="1 2" key="1">
    <citation type="submission" date="2016-02" db="EMBL/GenBank/DDBJ databases">
        <authorList>
            <consortium name="Pathogen Informatics"/>
        </authorList>
    </citation>
    <scope>NUCLEOTIDE SEQUENCE [LARGE SCALE GENOMIC DNA]</scope>
    <source>
        <strain evidence="1 2">LSS31</strain>
    </source>
</reference>
<dbReference type="EMBL" id="FIGG01000001">
    <property type="protein sequence ID" value="CYU25675.1"/>
    <property type="molecule type" value="Genomic_DNA"/>
</dbReference>
<name>A0A0Z8CI25_STRSU</name>
<evidence type="ECO:0000313" key="1">
    <source>
        <dbReference type="EMBL" id="CYU25675.1"/>
    </source>
</evidence>
<evidence type="ECO:0000313" key="2">
    <source>
        <dbReference type="Proteomes" id="UP000072530"/>
    </source>
</evidence>
<gene>
    <name evidence="1" type="ORF">ERS132393_00041</name>
</gene>